<feature type="compositionally biased region" description="Low complexity" evidence="5">
    <location>
        <begin position="232"/>
        <end position="246"/>
    </location>
</feature>
<feature type="domain" description="XRN2-binding (XTBD)" evidence="7">
    <location>
        <begin position="21"/>
        <end position="124"/>
    </location>
</feature>
<dbReference type="PROSITE" id="PS50137">
    <property type="entry name" value="DS_RBD"/>
    <property type="match status" value="1"/>
</dbReference>
<keyword evidence="9" id="KW-1185">Reference proteome</keyword>
<keyword evidence="3" id="KW-0539">Nucleus</keyword>
<evidence type="ECO:0000313" key="9">
    <source>
        <dbReference type="Proteomes" id="UP001295444"/>
    </source>
</evidence>
<evidence type="ECO:0000256" key="3">
    <source>
        <dbReference type="ARBA" id="ARBA00023242"/>
    </source>
</evidence>
<protein>
    <submittedName>
        <fullName evidence="8">CDKN2A-interacting</fullName>
    </submittedName>
</protein>
<evidence type="ECO:0000313" key="8">
    <source>
        <dbReference type="EMBL" id="CAH2300409.1"/>
    </source>
</evidence>
<gene>
    <name evidence="8" type="ORF">PECUL_23A047183</name>
</gene>
<dbReference type="GO" id="GO:0003723">
    <property type="term" value="F:RNA binding"/>
    <property type="evidence" value="ECO:0007669"/>
    <property type="project" value="UniProtKB-UniRule"/>
</dbReference>
<keyword evidence="4" id="KW-0694">RNA-binding</keyword>
<evidence type="ECO:0000256" key="5">
    <source>
        <dbReference type="SAM" id="MobiDB-lite"/>
    </source>
</evidence>
<dbReference type="EMBL" id="OW240917">
    <property type="protein sequence ID" value="CAH2300409.1"/>
    <property type="molecule type" value="Genomic_DNA"/>
</dbReference>
<dbReference type="Pfam" id="PF11952">
    <property type="entry name" value="XTBD"/>
    <property type="match status" value="1"/>
</dbReference>
<organism evidence="8 9">
    <name type="scientific">Pelobates cultripes</name>
    <name type="common">Western spadefoot toad</name>
    <dbReference type="NCBI Taxonomy" id="61616"/>
    <lineage>
        <taxon>Eukaryota</taxon>
        <taxon>Metazoa</taxon>
        <taxon>Chordata</taxon>
        <taxon>Craniata</taxon>
        <taxon>Vertebrata</taxon>
        <taxon>Euteleostomi</taxon>
        <taxon>Amphibia</taxon>
        <taxon>Batrachia</taxon>
        <taxon>Anura</taxon>
        <taxon>Pelobatoidea</taxon>
        <taxon>Pelobatidae</taxon>
        <taxon>Pelobates</taxon>
    </lineage>
</organism>
<feature type="region of interest" description="Disordered" evidence="5">
    <location>
        <begin position="123"/>
        <end position="205"/>
    </location>
</feature>
<evidence type="ECO:0000256" key="4">
    <source>
        <dbReference type="PROSITE-ProRule" id="PRU00266"/>
    </source>
</evidence>
<evidence type="ECO:0000256" key="1">
    <source>
        <dbReference type="ARBA" id="ARBA00004642"/>
    </source>
</evidence>
<accession>A0AAD1SF89</accession>
<dbReference type="PROSITE" id="PS51827">
    <property type="entry name" value="XTBD"/>
    <property type="match status" value="1"/>
</dbReference>
<name>A0AAD1SF89_PELCU</name>
<reference evidence="8" key="1">
    <citation type="submission" date="2022-03" db="EMBL/GenBank/DDBJ databases">
        <authorList>
            <person name="Alioto T."/>
            <person name="Alioto T."/>
            <person name="Gomez Garrido J."/>
        </authorList>
    </citation>
    <scope>NUCLEOTIDE SEQUENCE</scope>
</reference>
<dbReference type="PANTHER" id="PTHR16148">
    <property type="entry name" value="NF-KAPPA-B-REPRESSING FACTOR-RELATED"/>
    <property type="match status" value="1"/>
</dbReference>
<feature type="region of interest" description="Disordered" evidence="5">
    <location>
        <begin position="219"/>
        <end position="257"/>
    </location>
</feature>
<evidence type="ECO:0000259" key="7">
    <source>
        <dbReference type="PROSITE" id="PS51827"/>
    </source>
</evidence>
<feature type="compositionally biased region" description="Basic and acidic residues" evidence="5">
    <location>
        <begin position="130"/>
        <end position="139"/>
    </location>
</feature>
<dbReference type="PANTHER" id="PTHR16148:SF11">
    <property type="entry name" value="CDKN2A-INTERACTING PROTEIN"/>
    <property type="match status" value="1"/>
</dbReference>
<dbReference type="GO" id="GO:0005654">
    <property type="term" value="C:nucleoplasm"/>
    <property type="evidence" value="ECO:0007669"/>
    <property type="project" value="UniProtKB-SubCell"/>
</dbReference>
<comment type="subcellular location">
    <subcellularLocation>
        <location evidence="1">Nucleus</location>
        <location evidence="1">Nucleoplasm</location>
    </subcellularLocation>
</comment>
<dbReference type="InterPro" id="IPR058828">
    <property type="entry name" value="DSRM_CARF/NKRF"/>
</dbReference>
<dbReference type="GO" id="GO:0005730">
    <property type="term" value="C:nucleolus"/>
    <property type="evidence" value="ECO:0007669"/>
    <property type="project" value="TreeGrafter"/>
</dbReference>
<dbReference type="InterPro" id="IPR014720">
    <property type="entry name" value="dsRBD_dom"/>
</dbReference>
<dbReference type="Pfam" id="PF26535">
    <property type="entry name" value="DSRM_CARF"/>
    <property type="match status" value="1"/>
</dbReference>
<feature type="compositionally biased region" description="Polar residues" evidence="5">
    <location>
        <begin position="172"/>
        <end position="193"/>
    </location>
</feature>
<comment type="similarity">
    <text evidence="2">Belongs to the CARF family.</text>
</comment>
<evidence type="ECO:0000256" key="2">
    <source>
        <dbReference type="ARBA" id="ARBA00010053"/>
    </source>
</evidence>
<dbReference type="InterPro" id="IPR021859">
    <property type="entry name" value="XTBD"/>
</dbReference>
<sequence>MAAEDEVSEFLGQSRDTASWVESLRGECESDKLWGYRREFILRNLSDYCGDRLPPLETNNQDLDRLLSYSMVWVNHVFTGCRYPSPVMEKALNMADNIKVNDAPVHTIRDDLVSKVKKRGIASSNEGVEEPCKKLKPTEDVDLSELDISNNETAHGEPQHAVQLSERGSGALSPSTSGGQRTGINPSYSETSSHPPPVSAPTAKPAYGASIPAAARYEPEAPQEKNNTAECQQQAAAAKRASQSSANTAKPPRKLTVEDTKERQAFFNRLYKTVAWKLVSAGGFSPTLNHSELLINCIESLKSSLDIAFVPLKELADLPQNKTSQENIVCELRCQAVYLGMGCGKTKENAKAVASREAIKLFLKKKVVVRICKRKYSGRDVEDLVLLDEESRPINLPPALKNPQDLL</sequence>
<evidence type="ECO:0000259" key="6">
    <source>
        <dbReference type="PROSITE" id="PS50137"/>
    </source>
</evidence>
<dbReference type="AlphaFoldDB" id="A0AAD1SF89"/>
<dbReference type="Proteomes" id="UP001295444">
    <property type="component" value="Chromosome 06"/>
</dbReference>
<proteinExistence type="inferred from homology"/>
<feature type="domain" description="DRBM" evidence="6">
    <location>
        <begin position="289"/>
        <end position="364"/>
    </location>
</feature>